<dbReference type="Gramene" id="CDY22887">
    <property type="protein sequence ID" value="CDY22887"/>
    <property type="gene ID" value="GSBRNA2T00021251001"/>
</dbReference>
<keyword evidence="3" id="KW-1185">Reference proteome</keyword>
<feature type="signal peptide" evidence="1">
    <location>
        <begin position="1"/>
        <end position="20"/>
    </location>
</feature>
<dbReference type="PaxDb" id="3708-A0A078GCW4"/>
<name>A0A078GCW4_BRANA</name>
<sequence length="70" mass="7732">MHVELEIFLFLSWCLHPSGVEKKPKSSTTSTGDLGIGLEQLQLMSKVKNIASLQLYGEEQASGSSQCQYE</sequence>
<dbReference type="EMBL" id="LK032137">
    <property type="protein sequence ID" value="CDY22887.1"/>
    <property type="molecule type" value="Genomic_DNA"/>
</dbReference>
<evidence type="ECO:0000256" key="1">
    <source>
        <dbReference type="SAM" id="SignalP"/>
    </source>
</evidence>
<accession>A0A078GCW4</accession>
<keyword evidence="1" id="KW-0732">Signal</keyword>
<dbReference type="AlphaFoldDB" id="A0A078GCW4"/>
<gene>
    <name evidence="2" type="primary">BnaA01g18250D</name>
    <name evidence="2" type="ORF">GSBRNA2T00021251001</name>
</gene>
<feature type="chain" id="PRO_5001735821" evidence="1">
    <location>
        <begin position="21"/>
        <end position="70"/>
    </location>
</feature>
<evidence type="ECO:0000313" key="3">
    <source>
        <dbReference type="Proteomes" id="UP000028999"/>
    </source>
</evidence>
<dbReference type="Proteomes" id="UP000028999">
    <property type="component" value="Unassembled WGS sequence"/>
</dbReference>
<evidence type="ECO:0000313" key="2">
    <source>
        <dbReference type="EMBL" id="CDY22887.1"/>
    </source>
</evidence>
<reference evidence="2 3" key="1">
    <citation type="journal article" date="2014" name="Science">
        <title>Plant genetics. Early allopolyploid evolution in the post-Neolithic Brassica napus oilseed genome.</title>
        <authorList>
            <person name="Chalhoub B."/>
            <person name="Denoeud F."/>
            <person name="Liu S."/>
            <person name="Parkin I.A."/>
            <person name="Tang H."/>
            <person name="Wang X."/>
            <person name="Chiquet J."/>
            <person name="Belcram H."/>
            <person name="Tong C."/>
            <person name="Samans B."/>
            <person name="Correa M."/>
            <person name="Da Silva C."/>
            <person name="Just J."/>
            <person name="Falentin C."/>
            <person name="Koh C.S."/>
            <person name="Le Clainche I."/>
            <person name="Bernard M."/>
            <person name="Bento P."/>
            <person name="Noel B."/>
            <person name="Labadie K."/>
            <person name="Alberti A."/>
            <person name="Charles M."/>
            <person name="Arnaud D."/>
            <person name="Guo H."/>
            <person name="Daviaud C."/>
            <person name="Alamery S."/>
            <person name="Jabbari K."/>
            <person name="Zhao M."/>
            <person name="Edger P.P."/>
            <person name="Chelaifa H."/>
            <person name="Tack D."/>
            <person name="Lassalle G."/>
            <person name="Mestiri I."/>
            <person name="Schnel N."/>
            <person name="Le Paslier M.C."/>
            <person name="Fan G."/>
            <person name="Renault V."/>
            <person name="Bayer P.E."/>
            <person name="Golicz A.A."/>
            <person name="Manoli S."/>
            <person name="Lee T.H."/>
            <person name="Thi V.H."/>
            <person name="Chalabi S."/>
            <person name="Hu Q."/>
            <person name="Fan C."/>
            <person name="Tollenaere R."/>
            <person name="Lu Y."/>
            <person name="Battail C."/>
            <person name="Shen J."/>
            <person name="Sidebottom C.H."/>
            <person name="Wang X."/>
            <person name="Canaguier A."/>
            <person name="Chauveau A."/>
            <person name="Berard A."/>
            <person name="Deniot G."/>
            <person name="Guan M."/>
            <person name="Liu Z."/>
            <person name="Sun F."/>
            <person name="Lim Y.P."/>
            <person name="Lyons E."/>
            <person name="Town C.D."/>
            <person name="Bancroft I."/>
            <person name="Wang X."/>
            <person name="Meng J."/>
            <person name="Ma J."/>
            <person name="Pires J.C."/>
            <person name="King G.J."/>
            <person name="Brunel D."/>
            <person name="Delourme R."/>
            <person name="Renard M."/>
            <person name="Aury J.M."/>
            <person name="Adams K.L."/>
            <person name="Batley J."/>
            <person name="Snowdon R.J."/>
            <person name="Tost J."/>
            <person name="Edwards D."/>
            <person name="Zhou Y."/>
            <person name="Hua W."/>
            <person name="Sharpe A.G."/>
            <person name="Paterson A.H."/>
            <person name="Guan C."/>
            <person name="Wincker P."/>
        </authorList>
    </citation>
    <scope>NUCLEOTIDE SEQUENCE [LARGE SCALE GENOMIC DNA]</scope>
    <source>
        <strain evidence="3">cv. Darmor-bzh</strain>
    </source>
</reference>
<proteinExistence type="predicted"/>
<protein>
    <submittedName>
        <fullName evidence="2">BnaA01g18250D protein</fullName>
    </submittedName>
</protein>
<organism evidence="2 3">
    <name type="scientific">Brassica napus</name>
    <name type="common">Rape</name>
    <dbReference type="NCBI Taxonomy" id="3708"/>
    <lineage>
        <taxon>Eukaryota</taxon>
        <taxon>Viridiplantae</taxon>
        <taxon>Streptophyta</taxon>
        <taxon>Embryophyta</taxon>
        <taxon>Tracheophyta</taxon>
        <taxon>Spermatophyta</taxon>
        <taxon>Magnoliopsida</taxon>
        <taxon>eudicotyledons</taxon>
        <taxon>Gunneridae</taxon>
        <taxon>Pentapetalae</taxon>
        <taxon>rosids</taxon>
        <taxon>malvids</taxon>
        <taxon>Brassicales</taxon>
        <taxon>Brassicaceae</taxon>
        <taxon>Brassiceae</taxon>
        <taxon>Brassica</taxon>
    </lineage>
</organism>